<comment type="caution">
    <text evidence="2">The sequence shown here is derived from an EMBL/GenBank/DDBJ whole genome shotgun (WGS) entry which is preliminary data.</text>
</comment>
<gene>
    <name evidence="2" type="ORF">IC617_07255</name>
</gene>
<evidence type="ECO:0008006" key="4">
    <source>
        <dbReference type="Google" id="ProtNLM"/>
    </source>
</evidence>
<evidence type="ECO:0000313" key="2">
    <source>
        <dbReference type="EMBL" id="MBD1389217.1"/>
    </source>
</evidence>
<feature type="chain" id="PRO_5035178880" description="Lipoprotein" evidence="1">
    <location>
        <begin position="19"/>
        <end position="91"/>
    </location>
</feature>
<dbReference type="Proteomes" id="UP000638014">
    <property type="component" value="Unassembled WGS sequence"/>
</dbReference>
<keyword evidence="3" id="KW-1185">Reference proteome</keyword>
<organism evidence="2 3">
    <name type="scientific">Neiella litorisoli</name>
    <dbReference type="NCBI Taxonomy" id="2771431"/>
    <lineage>
        <taxon>Bacteria</taxon>
        <taxon>Pseudomonadati</taxon>
        <taxon>Pseudomonadota</taxon>
        <taxon>Gammaproteobacteria</taxon>
        <taxon>Alteromonadales</taxon>
        <taxon>Echinimonadaceae</taxon>
        <taxon>Neiella</taxon>
    </lineage>
</organism>
<evidence type="ECO:0000256" key="1">
    <source>
        <dbReference type="SAM" id="SignalP"/>
    </source>
</evidence>
<proteinExistence type="predicted"/>
<protein>
    <recommendedName>
        <fullName evidence="4">Lipoprotein</fullName>
    </recommendedName>
</protein>
<sequence>MRCLLPLSMMCAALLAGCSTTDSCENIEDINAQRRECDELSKRIRQTESVVVRTNLQEIYEKQCVDIRFYRDGFDDKQVCSANRDKNAEKK</sequence>
<dbReference type="RefSeq" id="WP_191144326.1">
    <property type="nucleotide sequence ID" value="NZ_JACXAF010000008.1"/>
</dbReference>
<dbReference type="EMBL" id="JACXAF010000008">
    <property type="protein sequence ID" value="MBD1389217.1"/>
    <property type="molecule type" value="Genomic_DNA"/>
</dbReference>
<name>A0A8J6QIH1_9GAMM</name>
<feature type="signal peptide" evidence="1">
    <location>
        <begin position="1"/>
        <end position="18"/>
    </location>
</feature>
<keyword evidence="1" id="KW-0732">Signal</keyword>
<dbReference type="PROSITE" id="PS51257">
    <property type="entry name" value="PROKAR_LIPOPROTEIN"/>
    <property type="match status" value="1"/>
</dbReference>
<accession>A0A8J6QIH1</accession>
<reference evidence="2" key="1">
    <citation type="submission" date="2020-09" db="EMBL/GenBank/DDBJ databases">
        <title>A novel bacterium of genus Neiella, isolated from South China Sea.</title>
        <authorList>
            <person name="Huang H."/>
            <person name="Mo K."/>
            <person name="Hu Y."/>
        </authorList>
    </citation>
    <scope>NUCLEOTIDE SEQUENCE</scope>
    <source>
        <strain evidence="2">HB171785</strain>
    </source>
</reference>
<dbReference type="AlphaFoldDB" id="A0A8J6QIH1"/>
<evidence type="ECO:0000313" key="3">
    <source>
        <dbReference type="Proteomes" id="UP000638014"/>
    </source>
</evidence>